<dbReference type="SUPFAM" id="SSF101447">
    <property type="entry name" value="Formin homology 2 domain (FH2 domain)"/>
    <property type="match status" value="1"/>
</dbReference>
<feature type="compositionally biased region" description="Pro residues" evidence="3">
    <location>
        <begin position="98"/>
        <end position="111"/>
    </location>
</feature>
<evidence type="ECO:0000256" key="4">
    <source>
        <dbReference type="SAM" id="Phobius"/>
    </source>
</evidence>
<keyword evidence="4" id="KW-0472">Membrane</keyword>
<dbReference type="Proteomes" id="UP001417504">
    <property type="component" value="Unassembled WGS sequence"/>
</dbReference>
<keyword evidence="4" id="KW-0812">Transmembrane</keyword>
<dbReference type="SMART" id="SM00498">
    <property type="entry name" value="FH2"/>
    <property type="match status" value="1"/>
</dbReference>
<organism evidence="6 7">
    <name type="scientific">Stephania japonica</name>
    <dbReference type="NCBI Taxonomy" id="461633"/>
    <lineage>
        <taxon>Eukaryota</taxon>
        <taxon>Viridiplantae</taxon>
        <taxon>Streptophyta</taxon>
        <taxon>Embryophyta</taxon>
        <taxon>Tracheophyta</taxon>
        <taxon>Spermatophyta</taxon>
        <taxon>Magnoliopsida</taxon>
        <taxon>Ranunculales</taxon>
        <taxon>Menispermaceae</taxon>
        <taxon>Menispermoideae</taxon>
        <taxon>Cissampelideae</taxon>
        <taxon>Stephania</taxon>
    </lineage>
</organism>
<dbReference type="AlphaFoldDB" id="A0AAP0PTI9"/>
<name>A0AAP0PTI9_9MAGN</name>
<evidence type="ECO:0000259" key="5">
    <source>
        <dbReference type="PROSITE" id="PS51444"/>
    </source>
</evidence>
<dbReference type="GO" id="GO:0051015">
    <property type="term" value="F:actin filament binding"/>
    <property type="evidence" value="ECO:0007669"/>
    <property type="project" value="InterPro"/>
</dbReference>
<keyword evidence="7" id="KW-1185">Reference proteome</keyword>
<dbReference type="PRINTS" id="PR01217">
    <property type="entry name" value="PRICHEXTENSN"/>
</dbReference>
<dbReference type="PROSITE" id="PS51444">
    <property type="entry name" value="FH2"/>
    <property type="match status" value="1"/>
</dbReference>
<accession>A0AAP0PTI9</accession>
<evidence type="ECO:0000256" key="3">
    <source>
        <dbReference type="SAM" id="MobiDB-lite"/>
    </source>
</evidence>
<feature type="compositionally biased region" description="Pro residues" evidence="3">
    <location>
        <begin position="334"/>
        <end position="381"/>
    </location>
</feature>
<feature type="compositionally biased region" description="Pro residues" evidence="3">
    <location>
        <begin position="310"/>
        <end position="327"/>
    </location>
</feature>
<dbReference type="PANTHER" id="PTHR23213">
    <property type="entry name" value="FORMIN-RELATED"/>
    <property type="match status" value="1"/>
</dbReference>
<dbReference type="PANTHER" id="PTHR23213:SF269">
    <property type="entry name" value="FORMIN-LIKE PROTEIN 5"/>
    <property type="match status" value="1"/>
</dbReference>
<dbReference type="EMBL" id="JBBNAE010000001">
    <property type="protein sequence ID" value="KAK9155902.1"/>
    <property type="molecule type" value="Genomic_DNA"/>
</dbReference>
<protein>
    <recommendedName>
        <fullName evidence="2">Formin-like protein</fullName>
    </recommendedName>
</protein>
<keyword evidence="4" id="KW-1133">Transmembrane helix</keyword>
<proteinExistence type="inferred from homology"/>
<evidence type="ECO:0000313" key="6">
    <source>
        <dbReference type="EMBL" id="KAK9155902.1"/>
    </source>
</evidence>
<evidence type="ECO:0000313" key="7">
    <source>
        <dbReference type="Proteomes" id="UP001417504"/>
    </source>
</evidence>
<evidence type="ECO:0000256" key="1">
    <source>
        <dbReference type="ARBA" id="ARBA00025793"/>
    </source>
</evidence>
<sequence>MVVRRVGLVVVCVVVLLLCCSWREEKLTLLLWRSGDGDSDETSASSLVQDESTVRGEYDSMGWYNAYLESLFSLPNESRRSLRTQSHITTVNNAPSPGVHPPSYSPAPSPGPASVDSQAPNPLRHSEGPLPPFFPRIDPVGQPPPSGHMSASPNSSPSLPSKNQRVRRRVAIAVAVTAAVTLFLTSLLFCCYFKCRNGSSNRLRDDKPLLSLGLGDFSIGSSPSAFAAHNSVGKEKYGNSSFNDPSQNGKDLSVVGKLSTTTNVTISSLNEVTVLVDTSTISTDGKLATPASLKPPPGRVSTASPITPSSEPPPPRPTSVGPPPLIPPSSGSFPPRPPLSGPPPPGPPPPPPMPAVKPGPRPPPPPPPMTGGLPRPPPPSLGPHRPVNATGAGIGTKVDAEASKTKLKPFFWDKVLANPDQSMVWHQIKSGSFQFNEEMIETLFGYNAEKNKTEHKKESVSQDPPAQYIQIIDPKKAQNLAILLRALNVTTEEVCDALREGNELPLELLNTLLKMAPTAEEELKLRLYSGELSHLGPAERFLKVLVDIPFAFKRLESLAFMTSLQEEVSGIKESLATLEVACKELRSSRLFLKLLEAVLKTGNRMNDGTFRGGAQAFKLDTLLKLADVKGTDGKTTLLYFVVQEIVRSEGVRTARIARESHQGISGIRAEDFAKDSPHETEDNFRSLGLQIISGLGSELLNVKKAAILDADSLTGVLSKLNNELVKSRDFLHSEMKSLNEDSGFHNVLHSFVRHAEVDITSLVGEERRVMALVKSTADYFHGNAKKDEGLRLFIIVRDFLIMLDKTCREIRESIARSSRTPRNKQTPTVPSSPNVHDRLFPAIAERRMDYSSSDDENSSK</sequence>
<gene>
    <name evidence="6" type="ORF">Sjap_003382</name>
</gene>
<feature type="compositionally biased region" description="Low complexity" evidence="3">
    <location>
        <begin position="147"/>
        <end position="161"/>
    </location>
</feature>
<feature type="transmembrane region" description="Helical" evidence="4">
    <location>
        <begin position="6"/>
        <end position="23"/>
    </location>
</feature>
<evidence type="ECO:0000256" key="2">
    <source>
        <dbReference type="RuleBase" id="RU361260"/>
    </source>
</evidence>
<dbReference type="InterPro" id="IPR027643">
    <property type="entry name" value="Formin-like_plant"/>
</dbReference>
<feature type="region of interest" description="Disordered" evidence="3">
    <location>
        <begin position="814"/>
        <end position="837"/>
    </location>
</feature>
<dbReference type="GO" id="GO:0045010">
    <property type="term" value="P:actin nucleation"/>
    <property type="evidence" value="ECO:0007669"/>
    <property type="project" value="InterPro"/>
</dbReference>
<comment type="similarity">
    <text evidence="1">Belongs to the formin-like family. Class-I subfamily.</text>
</comment>
<dbReference type="Gene3D" id="1.20.58.2220">
    <property type="entry name" value="Formin, FH2 domain"/>
    <property type="match status" value="1"/>
</dbReference>
<dbReference type="InterPro" id="IPR015425">
    <property type="entry name" value="FH2_Formin"/>
</dbReference>
<dbReference type="Pfam" id="PF02181">
    <property type="entry name" value="FH2"/>
    <property type="match status" value="1"/>
</dbReference>
<comment type="caution">
    <text evidence="6">The sequence shown here is derived from an EMBL/GenBank/DDBJ whole genome shotgun (WGS) entry which is preliminary data.</text>
</comment>
<reference evidence="6 7" key="1">
    <citation type="submission" date="2024-01" db="EMBL/GenBank/DDBJ databases">
        <title>Genome assemblies of Stephania.</title>
        <authorList>
            <person name="Yang L."/>
        </authorList>
    </citation>
    <scope>NUCLEOTIDE SEQUENCE [LARGE SCALE GENOMIC DNA]</scope>
    <source>
        <strain evidence="6">QJT</strain>
        <tissue evidence="6">Leaf</tissue>
    </source>
</reference>
<feature type="region of interest" description="Disordered" evidence="3">
    <location>
        <begin position="90"/>
        <end position="163"/>
    </location>
</feature>
<dbReference type="InterPro" id="IPR042201">
    <property type="entry name" value="FH2_Formin_sf"/>
</dbReference>
<feature type="transmembrane region" description="Helical" evidence="4">
    <location>
        <begin position="170"/>
        <end position="189"/>
    </location>
</feature>
<feature type="domain" description="FH2" evidence="5">
    <location>
        <begin position="397"/>
        <end position="829"/>
    </location>
</feature>
<feature type="compositionally biased region" description="Polar residues" evidence="3">
    <location>
        <begin position="823"/>
        <end position="834"/>
    </location>
</feature>
<feature type="region of interest" description="Disordered" evidence="3">
    <location>
        <begin position="285"/>
        <end position="392"/>
    </location>
</feature>